<dbReference type="KEGG" id="pbk:Back11_54890"/>
<sequence>MPSDNTIFTLRAIRPSVRQKLEVDSERYFSSEEVDSAGHIPPPNRIAVALRA</sequence>
<dbReference type="AlphaFoldDB" id="A0A3G9JMQ0"/>
<reference evidence="1 2" key="1">
    <citation type="submission" date="2018-11" db="EMBL/GenBank/DDBJ databases">
        <title>Complete genome sequence of Paenibacillus baekrokdamisoli strain KCTC 33723.</title>
        <authorList>
            <person name="Kang S.W."/>
            <person name="Lee K.C."/>
            <person name="Kim K.K."/>
            <person name="Kim J.S."/>
            <person name="Kim D.S."/>
            <person name="Ko S.H."/>
            <person name="Yang S.H."/>
            <person name="Lee J.S."/>
        </authorList>
    </citation>
    <scope>NUCLEOTIDE SEQUENCE [LARGE SCALE GENOMIC DNA]</scope>
    <source>
        <strain evidence="1 2">KCTC 33723</strain>
    </source>
</reference>
<organism evidence="1 2">
    <name type="scientific">Paenibacillus baekrokdamisoli</name>
    <dbReference type="NCBI Taxonomy" id="1712516"/>
    <lineage>
        <taxon>Bacteria</taxon>
        <taxon>Bacillati</taxon>
        <taxon>Bacillota</taxon>
        <taxon>Bacilli</taxon>
        <taxon>Bacillales</taxon>
        <taxon>Paenibacillaceae</taxon>
        <taxon>Paenibacillus</taxon>
    </lineage>
</organism>
<keyword evidence="2" id="KW-1185">Reference proteome</keyword>
<name>A0A3G9JMQ0_9BACL</name>
<proteinExistence type="predicted"/>
<dbReference type="Proteomes" id="UP000275368">
    <property type="component" value="Chromosome"/>
</dbReference>
<gene>
    <name evidence="1" type="ORF">Back11_54890</name>
</gene>
<accession>A0A3G9JMQ0</accession>
<evidence type="ECO:0000313" key="1">
    <source>
        <dbReference type="EMBL" id="BBH24144.1"/>
    </source>
</evidence>
<evidence type="ECO:0000313" key="2">
    <source>
        <dbReference type="Proteomes" id="UP000275368"/>
    </source>
</evidence>
<dbReference type="EMBL" id="AP019308">
    <property type="protein sequence ID" value="BBH24144.1"/>
    <property type="molecule type" value="Genomic_DNA"/>
</dbReference>
<protein>
    <submittedName>
        <fullName evidence="1">Uncharacterized protein</fullName>
    </submittedName>
</protein>